<organism evidence="10 11">
    <name type="scientific">Thalictrum thalictroides</name>
    <name type="common">Rue-anemone</name>
    <name type="synonym">Anemone thalictroides</name>
    <dbReference type="NCBI Taxonomy" id="46969"/>
    <lineage>
        <taxon>Eukaryota</taxon>
        <taxon>Viridiplantae</taxon>
        <taxon>Streptophyta</taxon>
        <taxon>Embryophyta</taxon>
        <taxon>Tracheophyta</taxon>
        <taxon>Spermatophyta</taxon>
        <taxon>Magnoliopsida</taxon>
        <taxon>Ranunculales</taxon>
        <taxon>Ranunculaceae</taxon>
        <taxon>Thalictroideae</taxon>
        <taxon>Thalictrum</taxon>
    </lineage>
</organism>
<evidence type="ECO:0000256" key="7">
    <source>
        <dbReference type="ARBA" id="ARBA00022989"/>
    </source>
</evidence>
<dbReference type="GO" id="GO:0005886">
    <property type="term" value="C:plasma membrane"/>
    <property type="evidence" value="ECO:0007669"/>
    <property type="project" value="UniProtKB-SubCell"/>
</dbReference>
<keyword evidence="6" id="KW-0677">Repeat</keyword>
<keyword evidence="4 9" id="KW-0762">Sugar transport</keyword>
<keyword evidence="11" id="KW-1185">Reference proteome</keyword>
<feature type="transmembrane region" description="Helical" evidence="9">
    <location>
        <begin position="68"/>
        <end position="86"/>
    </location>
</feature>
<evidence type="ECO:0000313" key="10">
    <source>
        <dbReference type="EMBL" id="KAF5190084.1"/>
    </source>
</evidence>
<dbReference type="Pfam" id="PF03083">
    <property type="entry name" value="MtN3_slv"/>
    <property type="match status" value="2"/>
</dbReference>
<protein>
    <recommendedName>
        <fullName evidence="9">Bidirectional sugar transporter SWEET</fullName>
    </recommendedName>
</protein>
<evidence type="ECO:0000256" key="9">
    <source>
        <dbReference type="RuleBase" id="RU910715"/>
    </source>
</evidence>
<sequence>MDHAAALFSFFSSPALDLGCSLCLVSTETAHIIRNAFGIFGNVVSLLLYFTPILTFKRVIKNKSTEEFSVVPYVAALLNSVLYTLYGSPLASVGWENVHVFTINGIGCFMETAFIAIYFWYATPTKKITVTFIMVPVIVFCSSMLAMSTLLNDHHLRHTILGSFGFFASASMYGSPLVAVKQVIATKSVEFMPLNLSLFSFLTSFAWMMYALLGNDILLASPNFIGVPLGILQLVVYAIYSKYKGRTEETNKSDLEKQEVADLTTPLITNDVNN</sequence>
<comment type="subcellular location">
    <subcellularLocation>
        <location evidence="9">Cell membrane</location>
        <topology evidence="9">Multi-pass membrane protein</topology>
    </subcellularLocation>
    <subcellularLocation>
        <location evidence="1">Endomembrane system</location>
        <topology evidence="1">Multi-pass membrane protein</topology>
    </subcellularLocation>
</comment>
<dbReference type="InterPro" id="IPR047664">
    <property type="entry name" value="SWEET"/>
</dbReference>
<feature type="transmembrane region" description="Helical" evidence="9">
    <location>
        <begin position="160"/>
        <end position="180"/>
    </location>
</feature>
<keyword evidence="8 9" id="KW-0472">Membrane</keyword>
<comment type="caution">
    <text evidence="10">The sequence shown here is derived from an EMBL/GenBank/DDBJ whole genome shotgun (WGS) entry which is preliminary data.</text>
</comment>
<proteinExistence type="inferred from homology"/>
<evidence type="ECO:0000256" key="8">
    <source>
        <dbReference type="ARBA" id="ARBA00023136"/>
    </source>
</evidence>
<dbReference type="FunFam" id="1.20.1280.290:FF:000002">
    <property type="entry name" value="Bidirectional sugar transporter SWEET"/>
    <property type="match status" value="1"/>
</dbReference>
<evidence type="ECO:0000256" key="1">
    <source>
        <dbReference type="ARBA" id="ARBA00004127"/>
    </source>
</evidence>
<keyword evidence="7 9" id="KW-1133">Transmembrane helix</keyword>
<dbReference type="Proteomes" id="UP000554482">
    <property type="component" value="Unassembled WGS sequence"/>
</dbReference>
<dbReference type="Gene3D" id="1.20.1280.290">
    <property type="match status" value="2"/>
</dbReference>
<accession>A0A7J6VY73</accession>
<name>A0A7J6VY73_THATH</name>
<dbReference type="OrthoDB" id="409725at2759"/>
<reference evidence="10 11" key="1">
    <citation type="submission" date="2020-06" db="EMBL/GenBank/DDBJ databases">
        <title>Transcriptomic and genomic resources for Thalictrum thalictroides and T. hernandezii: Facilitating candidate gene discovery in an emerging model plant lineage.</title>
        <authorList>
            <person name="Arias T."/>
            <person name="Riano-Pachon D.M."/>
            <person name="Di Stilio V.S."/>
        </authorList>
    </citation>
    <scope>NUCLEOTIDE SEQUENCE [LARGE SCALE GENOMIC DNA]</scope>
    <source>
        <strain evidence="11">cv. WT478/WT964</strain>
        <tissue evidence="10">Leaves</tissue>
    </source>
</reference>
<gene>
    <name evidence="10" type="ORF">FRX31_020330</name>
</gene>
<evidence type="ECO:0000256" key="3">
    <source>
        <dbReference type="ARBA" id="ARBA00022448"/>
    </source>
</evidence>
<feature type="transmembrane region" description="Helical" evidence="9">
    <location>
        <begin position="219"/>
        <end position="240"/>
    </location>
</feature>
<evidence type="ECO:0000313" key="11">
    <source>
        <dbReference type="Proteomes" id="UP000554482"/>
    </source>
</evidence>
<dbReference type="EMBL" id="JABWDY010024641">
    <property type="protein sequence ID" value="KAF5190084.1"/>
    <property type="molecule type" value="Genomic_DNA"/>
</dbReference>
<dbReference type="InterPro" id="IPR004316">
    <property type="entry name" value="SWEET_rpt"/>
</dbReference>
<feature type="transmembrane region" description="Helical" evidence="9">
    <location>
        <begin position="35"/>
        <end position="56"/>
    </location>
</feature>
<dbReference type="PANTHER" id="PTHR10791">
    <property type="entry name" value="RAG1-ACTIVATING PROTEIN 1"/>
    <property type="match status" value="1"/>
</dbReference>
<feature type="transmembrane region" description="Helical" evidence="9">
    <location>
        <begin position="98"/>
        <end position="121"/>
    </location>
</feature>
<dbReference type="GO" id="GO:0012505">
    <property type="term" value="C:endomembrane system"/>
    <property type="evidence" value="ECO:0007669"/>
    <property type="project" value="UniProtKB-SubCell"/>
</dbReference>
<feature type="transmembrane region" description="Helical" evidence="9">
    <location>
        <begin position="128"/>
        <end position="148"/>
    </location>
</feature>
<evidence type="ECO:0000256" key="6">
    <source>
        <dbReference type="ARBA" id="ARBA00022737"/>
    </source>
</evidence>
<evidence type="ECO:0000256" key="2">
    <source>
        <dbReference type="ARBA" id="ARBA00007809"/>
    </source>
</evidence>
<feature type="transmembrane region" description="Helical" evidence="9">
    <location>
        <begin position="192"/>
        <end position="213"/>
    </location>
</feature>
<evidence type="ECO:0000256" key="5">
    <source>
        <dbReference type="ARBA" id="ARBA00022692"/>
    </source>
</evidence>
<comment type="similarity">
    <text evidence="2 9">Belongs to the SWEET sugar transporter family.</text>
</comment>
<dbReference type="PANTHER" id="PTHR10791:SF28">
    <property type="entry name" value="BIDIRECTIONAL SUGAR TRANSPORTER SWEET3"/>
    <property type="match status" value="1"/>
</dbReference>
<dbReference type="FunFam" id="1.20.1280.290:FF:000001">
    <property type="entry name" value="Bidirectional sugar transporter SWEET"/>
    <property type="match status" value="1"/>
</dbReference>
<comment type="function">
    <text evidence="9">Mediates both low-affinity uptake and efflux of sugar across the membrane.</text>
</comment>
<keyword evidence="5 9" id="KW-0812">Transmembrane</keyword>
<evidence type="ECO:0000256" key="4">
    <source>
        <dbReference type="ARBA" id="ARBA00022597"/>
    </source>
</evidence>
<keyword evidence="3 9" id="KW-0813">Transport</keyword>
<dbReference type="GO" id="GO:0051119">
    <property type="term" value="F:sugar transmembrane transporter activity"/>
    <property type="evidence" value="ECO:0007669"/>
    <property type="project" value="InterPro"/>
</dbReference>
<dbReference type="AlphaFoldDB" id="A0A7J6VY73"/>